<protein>
    <submittedName>
        <fullName evidence="3">Gamma-glutamyltranspeptidase</fullName>
    </submittedName>
</protein>
<dbReference type="InterPro" id="IPR029055">
    <property type="entry name" value="Ntn_hydrolases_N"/>
</dbReference>
<keyword evidence="4" id="KW-1185">Reference proteome</keyword>
<evidence type="ECO:0000313" key="3">
    <source>
        <dbReference type="EMBL" id="GAJ28958.1"/>
    </source>
</evidence>
<dbReference type="InterPro" id="IPR051792">
    <property type="entry name" value="GGT_bact"/>
</dbReference>
<name>A0A023D468_ACIMT</name>
<reference evidence="4" key="1">
    <citation type="journal article" date="2014" name="FEMS Microbiol. Lett.">
        <title>Draft Genomic DNA Sequence of the Facultatively Methylotrophic Bacterium Acidomonas methanolica type strain MB58.</title>
        <authorList>
            <person name="Higashiura N."/>
            <person name="Hadano H."/>
            <person name="Hirakawa H."/>
            <person name="Matsutani M."/>
            <person name="Takabe S."/>
            <person name="Matsushita K."/>
            <person name="Azuma Y."/>
        </authorList>
    </citation>
    <scope>NUCLEOTIDE SEQUENCE [LARGE SCALE GENOMIC DNA]</scope>
    <source>
        <strain evidence="4">MB58</strain>
    </source>
</reference>
<proteinExistence type="inferred from homology"/>
<dbReference type="PRINTS" id="PR01210">
    <property type="entry name" value="GGTRANSPTASE"/>
</dbReference>
<accession>A0A023D468</accession>
<evidence type="ECO:0000256" key="2">
    <source>
        <dbReference type="SAM" id="MobiDB-lite"/>
    </source>
</evidence>
<dbReference type="AlphaFoldDB" id="A0A023D468"/>
<evidence type="ECO:0000256" key="1">
    <source>
        <dbReference type="ARBA" id="ARBA00009381"/>
    </source>
</evidence>
<comment type="caution">
    <text evidence="3">The sequence shown here is derived from an EMBL/GenBank/DDBJ whole genome shotgun (WGS) entry which is preliminary data.</text>
</comment>
<organism evidence="3 4">
    <name type="scientific">Acidomonas methanolica NBRC 104435</name>
    <dbReference type="NCBI Taxonomy" id="1231351"/>
    <lineage>
        <taxon>Bacteria</taxon>
        <taxon>Pseudomonadati</taxon>
        <taxon>Pseudomonadota</taxon>
        <taxon>Alphaproteobacteria</taxon>
        <taxon>Acetobacterales</taxon>
        <taxon>Acetobacteraceae</taxon>
        <taxon>Acidomonas</taxon>
    </lineage>
</organism>
<feature type="region of interest" description="Disordered" evidence="2">
    <location>
        <begin position="424"/>
        <end position="444"/>
    </location>
</feature>
<dbReference type="PANTHER" id="PTHR43199:SF1">
    <property type="entry name" value="GLUTATHIONE HYDROLASE PROENZYME"/>
    <property type="match status" value="1"/>
</dbReference>
<dbReference type="Proteomes" id="UP000019760">
    <property type="component" value="Unassembled WGS sequence"/>
</dbReference>
<gene>
    <name evidence="3" type="ORF">Amme_040_030</name>
</gene>
<dbReference type="PANTHER" id="PTHR43199">
    <property type="entry name" value="GLUTATHIONE HYDROLASE"/>
    <property type="match status" value="1"/>
</dbReference>
<reference evidence="3 4" key="2">
    <citation type="journal article" date="2014" name="FEMS Microbiol. Lett.">
        <title>Draft genomic DNA sequence of the facultatively methylotrophic bacterium Acidomonas methanolica type strain MB58.</title>
        <authorList>
            <person name="Higashiura N."/>
            <person name="Hadano H."/>
            <person name="Hirakawa H."/>
            <person name="Matsutani M."/>
            <person name="Takabe S."/>
            <person name="Matsushita K."/>
            <person name="Azuma Y."/>
        </authorList>
    </citation>
    <scope>NUCLEOTIDE SEQUENCE [LARGE SCALE GENOMIC DNA]</scope>
    <source>
        <strain evidence="3 4">MB58</strain>
    </source>
</reference>
<dbReference type="SUPFAM" id="SSF56235">
    <property type="entry name" value="N-terminal nucleophile aminohydrolases (Ntn hydrolases)"/>
    <property type="match status" value="1"/>
</dbReference>
<comment type="similarity">
    <text evidence="1">Belongs to the gamma-glutamyltransferase family.</text>
</comment>
<dbReference type="Pfam" id="PF01019">
    <property type="entry name" value="G_glu_transpept"/>
    <property type="match status" value="1"/>
</dbReference>
<evidence type="ECO:0000313" key="4">
    <source>
        <dbReference type="Proteomes" id="UP000019760"/>
    </source>
</evidence>
<dbReference type="EMBL" id="BAND01000040">
    <property type="protein sequence ID" value="GAJ28958.1"/>
    <property type="molecule type" value="Genomic_DNA"/>
</dbReference>
<sequence length="444" mass="44246">MPQGVAIIGHDLFGHTSNLLTGYVGAVVADEPQAALAGQDVLARGGNAADAAATVAMALAVTLPSRASLGGGGACIASRPKEAPHSFLFLPVAPSGAGASKQGDRPAAVPMTPRGIFLMQLRYGSVDFADTLRPAIRLARAGITVSRALSSDIAAVHNALFADEVARSIFSRVDGTPLQSGDELQQPELANFIERLARMGVGDLYNGALSGIFAEAATQAGGDLSPEAMRAALPVEGPSLRVAQGETVAYFLPPPADGGFGAAAMLRGASANGAVAAWRAAHGAQGGDLVAQAQAMLDGGEIRSGGSLPALPASTSFLVTDRQGNAVACALTDNNLFGTGRVTDGMGVVLAASPARVVTPLLGASIVESRGALRGVAASSGQNDAAEALGAAVGAILNGRPVPHRGSGRVNAAICGTDGECVGETDPRGSGLAVGTRTNGRPGN</sequence>